<protein>
    <submittedName>
        <fullName evidence="1">Uncharacterized protein</fullName>
    </submittedName>
</protein>
<gene>
    <name evidence="1" type="ORF">BT96DRAFT_840072</name>
</gene>
<dbReference type="EMBL" id="ML769931">
    <property type="protein sequence ID" value="KAE9385923.1"/>
    <property type="molecule type" value="Genomic_DNA"/>
</dbReference>
<sequence length="96" mass="10927">KILFKIINSTTLLLPQWREQVANTEFKDCVLPRNVATHWNSTYDMLAAFVEMKGPVLTFLECSSNGMSDYLLSNEEWEAIGRLVSALNISFCPLLK</sequence>
<organism evidence="1 2">
    <name type="scientific">Gymnopus androsaceus JB14</name>
    <dbReference type="NCBI Taxonomy" id="1447944"/>
    <lineage>
        <taxon>Eukaryota</taxon>
        <taxon>Fungi</taxon>
        <taxon>Dikarya</taxon>
        <taxon>Basidiomycota</taxon>
        <taxon>Agaricomycotina</taxon>
        <taxon>Agaricomycetes</taxon>
        <taxon>Agaricomycetidae</taxon>
        <taxon>Agaricales</taxon>
        <taxon>Marasmiineae</taxon>
        <taxon>Omphalotaceae</taxon>
        <taxon>Gymnopus</taxon>
    </lineage>
</organism>
<dbReference type="Proteomes" id="UP000799118">
    <property type="component" value="Unassembled WGS sequence"/>
</dbReference>
<accession>A0A6A4GKP1</accession>
<dbReference type="AlphaFoldDB" id="A0A6A4GKP1"/>
<evidence type="ECO:0000313" key="2">
    <source>
        <dbReference type="Proteomes" id="UP000799118"/>
    </source>
</evidence>
<evidence type="ECO:0000313" key="1">
    <source>
        <dbReference type="EMBL" id="KAE9385923.1"/>
    </source>
</evidence>
<reference evidence="1" key="1">
    <citation type="journal article" date="2019" name="Environ. Microbiol.">
        <title>Fungal ecological strategies reflected in gene transcription - a case study of two litter decomposers.</title>
        <authorList>
            <person name="Barbi F."/>
            <person name="Kohler A."/>
            <person name="Barry K."/>
            <person name="Baskaran P."/>
            <person name="Daum C."/>
            <person name="Fauchery L."/>
            <person name="Ihrmark K."/>
            <person name="Kuo A."/>
            <person name="LaButti K."/>
            <person name="Lipzen A."/>
            <person name="Morin E."/>
            <person name="Grigoriev I.V."/>
            <person name="Henrissat B."/>
            <person name="Lindahl B."/>
            <person name="Martin F."/>
        </authorList>
    </citation>
    <scope>NUCLEOTIDE SEQUENCE</scope>
    <source>
        <strain evidence="1">JB14</strain>
    </source>
</reference>
<dbReference type="OrthoDB" id="3252425at2759"/>
<feature type="non-terminal residue" evidence="1">
    <location>
        <position position="1"/>
    </location>
</feature>
<keyword evidence="2" id="KW-1185">Reference proteome</keyword>
<proteinExistence type="predicted"/>
<name>A0A6A4GKP1_9AGAR</name>